<sequence>MDGLRVRVLGSSSIAGEDGRAVLIRSAKARALLFYLIVEGTAHTRPALAGLLWSERTEANARGSLRLALMELRRAVGDHLVITRTQAAFDRGRPYSLDWDDLVQRGSVPGDYRGGFLDDLAIPDVPRFDDWIAGRRWQAEQAATRVLGERARAARDRGEHDEAVRLARRVLEIDPLDESAHRSIVEILSAMGNRAGALAQYEACRRTLEQELGVAPDPHTQALRQRIATPGHRAPVPAVAGGPGTEAPSKGPSGRAGEVETGRPCGGSRRRLPRPLTELIGRDAEIERVSARLRDPRVRLLTLTGPGGAGKTRLAIAVAERSDTEVQFVSFAGVRPPNDHVTPTGGGQAEAAMPETDAVVTTLAGAIGVDLTPPRPARDLLLAALRDRHMILVLDNLEHLPAAAPLAGAILSVAPAVRILATSRRRLGICAEHVHEVPALPDASARALFVDRARKLDTGFDPDACALARICAAVGGLPLAIELAASLTRALTCGEIADRLEAGDPAMATAGRAMATSPCAPADLLEHPAPAAAVRHASMKQVFDASWRLLNPPEQQALAAVSVFGGGFTLAAALEVAATTAVVLVRLTDHSLVRRDHDGRYRVHELVRQYAVARLADDGPPARHAAWYARFLRERAARLRDHADSAVLGEIEPEMDDIRLAWRYAGSDRAAFAEDYWTLCLRRHYYEEALSVASDMIAAGSTAQGAEAARWHRLAGIAHFQIERGGESLLALTDALAVADRPLPATRIGKLMVMAGALARQVVYRTTPVAAAAPRAPERALATEAARTLSLLTELSFHRQDQATMLLTVLRHLDMAERAGTTVERAEAYANFAVVTALAGCERVSRHYGRLADEAIAEVPDPVAVSRARLARGLRLAAEGRFAEAQRALTLARSHPVEPRLAEHCHGLLADLEVQRGRYATAVPLMAAVAAMSVARMGDELSGYWCLTGQAEAMLRLADCEPADVAAVLKAAGEATFALRTLDADHFARAGAKIPTIQRVRLGTARARLCLLGGDLATARLAVHDALCAADRPDMPLAGTLEAWAGIAEVLWALDMADAAIPAVLRHMARLARRTPSAAARMGWAAALLLHLTGRRPAAARSATRGLAAARRLGIVFDEARSREALGDVEQAARLHRRVGTMPLTRPR</sequence>
<dbReference type="PROSITE" id="PS50005">
    <property type="entry name" value="TPR"/>
    <property type="match status" value="1"/>
</dbReference>
<dbReference type="InterPro" id="IPR027417">
    <property type="entry name" value="P-loop_NTPase"/>
</dbReference>
<dbReference type="PANTHER" id="PTHR47691">
    <property type="entry name" value="REGULATOR-RELATED"/>
    <property type="match status" value="1"/>
</dbReference>
<comment type="caution">
    <text evidence="4">The sequence shown here is derived from an EMBL/GenBank/DDBJ whole genome shotgun (WGS) entry which is preliminary data.</text>
</comment>
<evidence type="ECO:0000256" key="1">
    <source>
        <dbReference type="PROSITE-ProRule" id="PRU00339"/>
    </source>
</evidence>
<dbReference type="SUPFAM" id="SSF48452">
    <property type="entry name" value="TPR-like"/>
    <property type="match status" value="1"/>
</dbReference>
<organism evidence="4 5">
    <name type="scientific">Sphaerisporangium flaviroseum</name>
    <dbReference type="NCBI Taxonomy" id="509199"/>
    <lineage>
        <taxon>Bacteria</taxon>
        <taxon>Bacillati</taxon>
        <taxon>Actinomycetota</taxon>
        <taxon>Actinomycetes</taxon>
        <taxon>Streptosporangiales</taxon>
        <taxon>Streptosporangiaceae</taxon>
        <taxon>Sphaerisporangium</taxon>
    </lineage>
</organism>
<dbReference type="Gene3D" id="3.40.50.300">
    <property type="entry name" value="P-loop containing nucleotide triphosphate hydrolases"/>
    <property type="match status" value="1"/>
</dbReference>
<evidence type="ECO:0000259" key="3">
    <source>
        <dbReference type="SMART" id="SM01043"/>
    </source>
</evidence>
<dbReference type="PRINTS" id="PR00364">
    <property type="entry name" value="DISEASERSIST"/>
</dbReference>
<accession>A0ABP7J204</accession>
<dbReference type="EMBL" id="BAAAZR010000032">
    <property type="protein sequence ID" value="GAA3832913.1"/>
    <property type="molecule type" value="Genomic_DNA"/>
</dbReference>
<protein>
    <recommendedName>
        <fullName evidence="3">Bacterial transcriptional activator domain-containing protein</fullName>
    </recommendedName>
</protein>
<feature type="repeat" description="TPR" evidence="1">
    <location>
        <begin position="144"/>
        <end position="177"/>
    </location>
</feature>
<reference evidence="5" key="1">
    <citation type="journal article" date="2019" name="Int. J. Syst. Evol. Microbiol.">
        <title>The Global Catalogue of Microorganisms (GCM) 10K type strain sequencing project: providing services to taxonomists for standard genome sequencing and annotation.</title>
        <authorList>
            <consortium name="The Broad Institute Genomics Platform"/>
            <consortium name="The Broad Institute Genome Sequencing Center for Infectious Disease"/>
            <person name="Wu L."/>
            <person name="Ma J."/>
        </authorList>
    </citation>
    <scope>NUCLEOTIDE SEQUENCE [LARGE SCALE GENOMIC DNA]</scope>
    <source>
        <strain evidence="5">JCM 16908</strain>
    </source>
</reference>
<gene>
    <name evidence="4" type="ORF">GCM10022226_62690</name>
</gene>
<evidence type="ECO:0000313" key="5">
    <source>
        <dbReference type="Proteomes" id="UP001500888"/>
    </source>
</evidence>
<dbReference type="Pfam" id="PF03704">
    <property type="entry name" value="BTAD"/>
    <property type="match status" value="1"/>
</dbReference>
<dbReference type="SMART" id="SM01043">
    <property type="entry name" value="BTAD"/>
    <property type="match status" value="1"/>
</dbReference>
<dbReference type="Proteomes" id="UP001500888">
    <property type="component" value="Unassembled WGS sequence"/>
</dbReference>
<proteinExistence type="predicted"/>
<dbReference type="InterPro" id="IPR011990">
    <property type="entry name" value="TPR-like_helical_dom_sf"/>
</dbReference>
<evidence type="ECO:0000313" key="4">
    <source>
        <dbReference type="EMBL" id="GAA3832913.1"/>
    </source>
</evidence>
<name>A0ABP7J204_9ACTN</name>
<dbReference type="InterPro" id="IPR005158">
    <property type="entry name" value="BTAD"/>
</dbReference>
<keyword evidence="1" id="KW-0802">TPR repeat</keyword>
<evidence type="ECO:0000256" key="2">
    <source>
        <dbReference type="SAM" id="MobiDB-lite"/>
    </source>
</evidence>
<keyword evidence="5" id="KW-1185">Reference proteome</keyword>
<dbReference type="Gene3D" id="1.25.40.10">
    <property type="entry name" value="Tetratricopeptide repeat domain"/>
    <property type="match status" value="1"/>
</dbReference>
<feature type="region of interest" description="Disordered" evidence="2">
    <location>
        <begin position="233"/>
        <end position="273"/>
    </location>
</feature>
<feature type="domain" description="Bacterial transcriptional activator" evidence="3">
    <location>
        <begin position="97"/>
        <end position="228"/>
    </location>
</feature>
<dbReference type="PANTHER" id="PTHR47691:SF3">
    <property type="entry name" value="HTH-TYPE TRANSCRIPTIONAL REGULATOR RV0890C-RELATED"/>
    <property type="match status" value="1"/>
</dbReference>
<dbReference type="SUPFAM" id="SSF52540">
    <property type="entry name" value="P-loop containing nucleoside triphosphate hydrolases"/>
    <property type="match status" value="1"/>
</dbReference>
<dbReference type="InterPro" id="IPR019734">
    <property type="entry name" value="TPR_rpt"/>
</dbReference>